<dbReference type="EMBL" id="FNLM01000009">
    <property type="protein sequence ID" value="SDT84569.1"/>
    <property type="molecule type" value="Genomic_DNA"/>
</dbReference>
<evidence type="ECO:0000313" key="7">
    <source>
        <dbReference type="EMBL" id="SDT89417.1"/>
    </source>
</evidence>
<organism evidence="4 8">
    <name type="scientific">Gordonia westfalica</name>
    <dbReference type="NCBI Taxonomy" id="158898"/>
    <lineage>
        <taxon>Bacteria</taxon>
        <taxon>Bacillati</taxon>
        <taxon>Actinomycetota</taxon>
        <taxon>Actinomycetes</taxon>
        <taxon>Mycobacteriales</taxon>
        <taxon>Gordoniaceae</taxon>
        <taxon>Gordonia</taxon>
    </lineage>
</organism>
<evidence type="ECO:0000313" key="5">
    <source>
        <dbReference type="EMBL" id="SDT84569.1"/>
    </source>
</evidence>
<dbReference type="Proteomes" id="UP000183180">
    <property type="component" value="Unassembled WGS sequence"/>
</dbReference>
<sequence>MSLEGSFWTHKKTGIPYEVVADSDASGLGNRGIRMRNCHTGREHWATPEGLGRKYRHDYTPPRGEVR</sequence>
<feature type="region of interest" description="Disordered" evidence="1">
    <location>
        <begin position="45"/>
        <end position="67"/>
    </location>
</feature>
<dbReference type="STRING" id="158898.SAMN04488548_1092"/>
<dbReference type="RefSeq" id="WP_074848037.1">
    <property type="nucleotide sequence ID" value="NZ_FNLM01000009.1"/>
</dbReference>
<reference evidence="4 8" key="1">
    <citation type="submission" date="2016-10" db="EMBL/GenBank/DDBJ databases">
        <authorList>
            <person name="de Groot N.N."/>
        </authorList>
    </citation>
    <scope>NUCLEOTIDE SEQUENCE [LARGE SCALE GENOMIC DNA]</scope>
    <source>
        <strain evidence="4 8">DSM 44215</strain>
    </source>
</reference>
<evidence type="ECO:0000313" key="3">
    <source>
        <dbReference type="EMBL" id="SDT84486.1"/>
    </source>
</evidence>
<dbReference type="EMBL" id="FNLM01000009">
    <property type="protein sequence ID" value="SDT84450.1"/>
    <property type="molecule type" value="Genomic_DNA"/>
</dbReference>
<evidence type="ECO:0000256" key="1">
    <source>
        <dbReference type="SAM" id="MobiDB-lite"/>
    </source>
</evidence>
<gene>
    <name evidence="2" type="ORF">SAMN04488548_1092</name>
    <name evidence="3" type="ORF">SAMN04488548_10921</name>
    <name evidence="4" type="ORF">SAMN04488548_10930</name>
    <name evidence="5" type="ORF">SAMN04488548_10956</name>
    <name evidence="6" type="ORF">SAMN04488548_11844</name>
    <name evidence="7" type="ORF">SAMN04488548_12736</name>
</gene>
<dbReference type="EMBL" id="FNLM01000027">
    <property type="protein sequence ID" value="SDT89417.1"/>
    <property type="molecule type" value="Genomic_DNA"/>
</dbReference>
<feature type="compositionally biased region" description="Basic and acidic residues" evidence="1">
    <location>
        <begin position="57"/>
        <end position="67"/>
    </location>
</feature>
<dbReference type="AlphaFoldDB" id="A0A1H2DP20"/>
<evidence type="ECO:0000313" key="6">
    <source>
        <dbReference type="EMBL" id="SDT85318.1"/>
    </source>
</evidence>
<evidence type="ECO:0000313" key="4">
    <source>
        <dbReference type="EMBL" id="SDT84504.1"/>
    </source>
</evidence>
<evidence type="ECO:0000313" key="8">
    <source>
        <dbReference type="Proteomes" id="UP000183180"/>
    </source>
</evidence>
<proteinExistence type="predicted"/>
<name>A0A1H2DP20_9ACTN</name>
<dbReference type="EMBL" id="FNLM01000009">
    <property type="protein sequence ID" value="SDT84486.1"/>
    <property type="molecule type" value="Genomic_DNA"/>
</dbReference>
<dbReference type="EMBL" id="FNLM01000018">
    <property type="protein sequence ID" value="SDT85318.1"/>
    <property type="molecule type" value="Genomic_DNA"/>
</dbReference>
<dbReference type="EMBL" id="FNLM01000009">
    <property type="protein sequence ID" value="SDT84504.1"/>
    <property type="molecule type" value="Genomic_DNA"/>
</dbReference>
<dbReference type="OrthoDB" id="4775497at2"/>
<protein>
    <submittedName>
        <fullName evidence="4">Uncharacterized protein</fullName>
    </submittedName>
</protein>
<accession>A0A1H2DP20</accession>
<evidence type="ECO:0000313" key="2">
    <source>
        <dbReference type="EMBL" id="SDT84450.1"/>
    </source>
</evidence>